<evidence type="ECO:0000256" key="7">
    <source>
        <dbReference type="SAM" id="Phobius"/>
    </source>
</evidence>
<comment type="similarity">
    <text evidence="2">Belongs to the major facilitator superfamily. Proton-dependent oligopeptide transporter (POT/PTR) (TC 2.A.17) family.</text>
</comment>
<dbReference type="InterPro" id="IPR000109">
    <property type="entry name" value="POT_fam"/>
</dbReference>
<dbReference type="GO" id="GO:0022857">
    <property type="term" value="F:transmembrane transporter activity"/>
    <property type="evidence" value="ECO:0007669"/>
    <property type="project" value="InterPro"/>
</dbReference>
<feature type="transmembrane region" description="Helical" evidence="7">
    <location>
        <begin position="220"/>
        <end position="240"/>
    </location>
</feature>
<evidence type="ECO:0000256" key="3">
    <source>
        <dbReference type="ARBA" id="ARBA00022692"/>
    </source>
</evidence>
<dbReference type="EMBL" id="JADGMS010000001">
    <property type="protein sequence ID" value="KAF9690123.1"/>
    <property type="molecule type" value="Genomic_DNA"/>
</dbReference>
<evidence type="ECO:0000313" key="8">
    <source>
        <dbReference type="EMBL" id="KAF9690123.1"/>
    </source>
</evidence>
<comment type="subcellular location">
    <subcellularLocation>
        <location evidence="1">Membrane</location>
        <topology evidence="1">Multi-pass membrane protein</topology>
    </subcellularLocation>
</comment>
<sequence length="627" mass="69428">MEKKNMEEPLTSEREITHQHTTPKQSKGGLITMPFIIANEAFEKVASYGLIPNMILYLMRDYSVGVAKGTNILFFWTAATNFMPILGAIISDSYLGHVISVFWEFLGQEKRESKRGIFFKGRQANMKDPGLVAIEAILNLDTISKMHASMIPKVRPPPCDITTQICKTPTTGQMTLLFSSFALMSIGAGGVRPCSIAFGADQLDNKSNPKNERVLESFFGWYYASAAIAVLIALTAIVYIQDHLGWKVGFGVPAILMFLSAFLFFFASPFYVKQKPSTSFFAGFIQVPVVAYKNRKLAFPPNSDGWYHHKRDSKFIAPTTKLRLLNKACIIRNPEQDIASDGSASNPWSLCTIEQVEELKALLKVIPLWSTGIMISINISQSSFQLIQANSMDRHISSSFQIPAGSFGMFTIISLAIWVILYDRAILPLASKIKGRPVKLGAKLRMGIGLFLSCMAMVVSAIVESIRRQKAIREGYLNDAHAVLDMSAMWLVPQHCLNGLAEAFNAIGQTEFYYSEFPKSMSSIAAALFGLGMAVANLLASAILSAVDKLTSRGGKESWVSNNINKGHYDNYYWILAILSSVNLLYFLVCSWAYGPCVERVRKVSDEGNGFKEEELSTIGTIVKDEV</sequence>
<dbReference type="InterPro" id="IPR036259">
    <property type="entry name" value="MFS_trans_sf"/>
</dbReference>
<name>A0A835TNW9_9ROSI</name>
<dbReference type="AlphaFoldDB" id="A0A835TNW9"/>
<feature type="compositionally biased region" description="Basic and acidic residues" evidence="6">
    <location>
        <begin position="1"/>
        <end position="18"/>
    </location>
</feature>
<keyword evidence="4 7" id="KW-1133">Transmembrane helix</keyword>
<feature type="region of interest" description="Disordered" evidence="6">
    <location>
        <begin position="1"/>
        <end position="26"/>
    </location>
</feature>
<dbReference type="PANTHER" id="PTHR11654">
    <property type="entry name" value="OLIGOPEPTIDE TRANSPORTER-RELATED"/>
    <property type="match status" value="1"/>
</dbReference>
<feature type="transmembrane region" description="Helical" evidence="7">
    <location>
        <begin position="402"/>
        <end position="422"/>
    </location>
</feature>
<dbReference type="CDD" id="cd17416">
    <property type="entry name" value="MFS_NPF1_2"/>
    <property type="match status" value="1"/>
</dbReference>
<evidence type="ECO:0000256" key="4">
    <source>
        <dbReference type="ARBA" id="ARBA00022989"/>
    </source>
</evidence>
<gene>
    <name evidence="8" type="ORF">SADUNF_Sadunf01G0163200</name>
</gene>
<reference evidence="8 9" key="1">
    <citation type="submission" date="2020-10" db="EMBL/GenBank/DDBJ databases">
        <title>Plant Genome Project.</title>
        <authorList>
            <person name="Zhang R.-G."/>
        </authorList>
    </citation>
    <scope>NUCLEOTIDE SEQUENCE [LARGE SCALE GENOMIC DNA]</scope>
    <source>
        <strain evidence="8">FAFU-HL-1</strain>
        <tissue evidence="8">Leaf</tissue>
    </source>
</reference>
<accession>A0A835TNW9</accession>
<evidence type="ECO:0000313" key="9">
    <source>
        <dbReference type="Proteomes" id="UP000657918"/>
    </source>
</evidence>
<dbReference type="SUPFAM" id="SSF103473">
    <property type="entry name" value="MFS general substrate transporter"/>
    <property type="match status" value="1"/>
</dbReference>
<dbReference type="OrthoDB" id="8904098at2759"/>
<keyword evidence="9" id="KW-1185">Reference proteome</keyword>
<dbReference type="GO" id="GO:0016020">
    <property type="term" value="C:membrane"/>
    <property type="evidence" value="ECO:0007669"/>
    <property type="project" value="UniProtKB-SubCell"/>
</dbReference>
<keyword evidence="5 7" id="KW-0472">Membrane</keyword>
<evidence type="ECO:0000256" key="5">
    <source>
        <dbReference type="ARBA" id="ARBA00023136"/>
    </source>
</evidence>
<dbReference type="Gene3D" id="1.20.1250.20">
    <property type="entry name" value="MFS general substrate transporter like domains"/>
    <property type="match status" value="1"/>
</dbReference>
<keyword evidence="3 7" id="KW-0812">Transmembrane</keyword>
<evidence type="ECO:0000256" key="1">
    <source>
        <dbReference type="ARBA" id="ARBA00004141"/>
    </source>
</evidence>
<dbReference type="Proteomes" id="UP000657918">
    <property type="component" value="Unassembled WGS sequence"/>
</dbReference>
<feature type="transmembrane region" description="Helical" evidence="7">
    <location>
        <begin position="572"/>
        <end position="594"/>
    </location>
</feature>
<feature type="transmembrane region" description="Helical" evidence="7">
    <location>
        <begin position="524"/>
        <end position="547"/>
    </location>
</feature>
<evidence type="ECO:0000256" key="2">
    <source>
        <dbReference type="ARBA" id="ARBA00005982"/>
    </source>
</evidence>
<evidence type="ECO:0008006" key="10">
    <source>
        <dbReference type="Google" id="ProtNLM"/>
    </source>
</evidence>
<feature type="transmembrane region" description="Helical" evidence="7">
    <location>
        <begin position="442"/>
        <end position="463"/>
    </location>
</feature>
<protein>
    <recommendedName>
        <fullName evidence="10">NPF family transporter</fullName>
    </recommendedName>
</protein>
<evidence type="ECO:0000256" key="6">
    <source>
        <dbReference type="SAM" id="MobiDB-lite"/>
    </source>
</evidence>
<proteinExistence type="inferred from homology"/>
<feature type="transmembrane region" description="Helical" evidence="7">
    <location>
        <begin position="252"/>
        <end position="272"/>
    </location>
</feature>
<dbReference type="Pfam" id="PF00854">
    <property type="entry name" value="PTR2"/>
    <property type="match status" value="1"/>
</dbReference>
<organism evidence="8 9">
    <name type="scientific">Salix dunnii</name>
    <dbReference type="NCBI Taxonomy" id="1413687"/>
    <lineage>
        <taxon>Eukaryota</taxon>
        <taxon>Viridiplantae</taxon>
        <taxon>Streptophyta</taxon>
        <taxon>Embryophyta</taxon>
        <taxon>Tracheophyta</taxon>
        <taxon>Spermatophyta</taxon>
        <taxon>Magnoliopsida</taxon>
        <taxon>eudicotyledons</taxon>
        <taxon>Gunneridae</taxon>
        <taxon>Pentapetalae</taxon>
        <taxon>rosids</taxon>
        <taxon>fabids</taxon>
        <taxon>Malpighiales</taxon>
        <taxon>Salicaceae</taxon>
        <taxon>Saliceae</taxon>
        <taxon>Salix</taxon>
    </lineage>
</organism>
<comment type="caution">
    <text evidence="8">The sequence shown here is derived from an EMBL/GenBank/DDBJ whole genome shotgun (WGS) entry which is preliminary data.</text>
</comment>